<reference evidence="2" key="1">
    <citation type="journal article" date="2023" name="Mol. Phylogenet. Evol.">
        <title>Genome-scale phylogeny and comparative genomics of the fungal order Sordariales.</title>
        <authorList>
            <person name="Hensen N."/>
            <person name="Bonometti L."/>
            <person name="Westerberg I."/>
            <person name="Brannstrom I.O."/>
            <person name="Guillou S."/>
            <person name="Cros-Aarteil S."/>
            <person name="Calhoun S."/>
            <person name="Haridas S."/>
            <person name="Kuo A."/>
            <person name="Mondo S."/>
            <person name="Pangilinan J."/>
            <person name="Riley R."/>
            <person name="LaButti K."/>
            <person name="Andreopoulos B."/>
            <person name="Lipzen A."/>
            <person name="Chen C."/>
            <person name="Yan M."/>
            <person name="Daum C."/>
            <person name="Ng V."/>
            <person name="Clum A."/>
            <person name="Steindorff A."/>
            <person name="Ohm R.A."/>
            <person name="Martin F."/>
            <person name="Silar P."/>
            <person name="Natvig D.O."/>
            <person name="Lalanne C."/>
            <person name="Gautier V."/>
            <person name="Ament-Velasquez S.L."/>
            <person name="Kruys A."/>
            <person name="Hutchinson M.I."/>
            <person name="Powell A.J."/>
            <person name="Barry K."/>
            <person name="Miller A.N."/>
            <person name="Grigoriev I.V."/>
            <person name="Debuchy R."/>
            <person name="Gladieux P."/>
            <person name="Hiltunen Thoren M."/>
            <person name="Johannesson H."/>
        </authorList>
    </citation>
    <scope>NUCLEOTIDE SEQUENCE [LARGE SCALE GENOMIC DNA]</scope>
    <source>
        <strain evidence="2">CBS 284.82</strain>
    </source>
</reference>
<sequence length="250" mass="28963">MDLGARIAAEKFYRDLREVFPDYAADFEQKFTEWQGKWFDPESPGSSSALERCELPEYDPLLFLGPKTIPLLVFELTKPGNFIATTLYNHLETDPQAKVDPEDIINYLTLNRHANLIVELNHERAQRVRRRLEAWKTRCRQLQQQQQPGQLQKQQSAELDTTACEEYDALVAMGSGIIAHVMLEYSKDRAGPWCQLMHQLVCEKPMGVMAHPGGLKQYEAWRDWFENREHHEAAEEGLMPAYLNNVGRWS</sequence>
<dbReference type="EMBL" id="MU854505">
    <property type="protein sequence ID" value="KAK4033888.1"/>
    <property type="molecule type" value="Genomic_DNA"/>
</dbReference>
<dbReference type="AlphaFoldDB" id="A0AAN6P8U3"/>
<evidence type="ECO:0000313" key="2">
    <source>
        <dbReference type="Proteomes" id="UP001303115"/>
    </source>
</evidence>
<comment type="caution">
    <text evidence="1">The sequence shown here is derived from an EMBL/GenBank/DDBJ whole genome shotgun (WGS) entry which is preliminary data.</text>
</comment>
<keyword evidence="2" id="KW-1185">Reference proteome</keyword>
<evidence type="ECO:0000313" key="1">
    <source>
        <dbReference type="EMBL" id="KAK4033888.1"/>
    </source>
</evidence>
<organism evidence="1 2">
    <name type="scientific">Parachaetomium inaequale</name>
    <dbReference type="NCBI Taxonomy" id="2588326"/>
    <lineage>
        <taxon>Eukaryota</taxon>
        <taxon>Fungi</taxon>
        <taxon>Dikarya</taxon>
        <taxon>Ascomycota</taxon>
        <taxon>Pezizomycotina</taxon>
        <taxon>Sordariomycetes</taxon>
        <taxon>Sordariomycetidae</taxon>
        <taxon>Sordariales</taxon>
        <taxon>Chaetomiaceae</taxon>
        <taxon>Parachaetomium</taxon>
    </lineage>
</organism>
<accession>A0AAN6P8U3</accession>
<protein>
    <submittedName>
        <fullName evidence="1">Uncharacterized protein</fullName>
    </submittedName>
</protein>
<gene>
    <name evidence="1" type="ORF">C8A01DRAFT_39658</name>
</gene>
<dbReference type="Proteomes" id="UP001303115">
    <property type="component" value="Unassembled WGS sequence"/>
</dbReference>
<name>A0AAN6P8U3_9PEZI</name>
<proteinExistence type="predicted"/>